<dbReference type="Gene3D" id="3.90.1570.10">
    <property type="entry name" value="tt1808, chain A"/>
    <property type="match status" value="1"/>
</dbReference>
<feature type="domain" description="Putative restriction endonuclease" evidence="1">
    <location>
        <begin position="11"/>
        <end position="180"/>
    </location>
</feature>
<dbReference type="RefSeq" id="WP_190832363.1">
    <property type="nucleotide sequence ID" value="NZ_CAWPPI010000072.1"/>
</dbReference>
<evidence type="ECO:0000313" key="3">
    <source>
        <dbReference type="Proteomes" id="UP000629098"/>
    </source>
</evidence>
<accession>A0A8J6XI54</accession>
<dbReference type="InterPro" id="IPR008538">
    <property type="entry name" value="Uma2"/>
</dbReference>
<dbReference type="SUPFAM" id="SSF52980">
    <property type="entry name" value="Restriction endonuclease-like"/>
    <property type="match status" value="1"/>
</dbReference>
<dbReference type="InterPro" id="IPR012296">
    <property type="entry name" value="Nuclease_put_TT1808"/>
</dbReference>
<keyword evidence="3" id="KW-1185">Reference proteome</keyword>
<keyword evidence="2" id="KW-0378">Hydrolase</keyword>
<organism evidence="2 3">
    <name type="scientific">Iningainema tapete BLCC-T55</name>
    <dbReference type="NCBI Taxonomy" id="2748662"/>
    <lineage>
        <taxon>Bacteria</taxon>
        <taxon>Bacillati</taxon>
        <taxon>Cyanobacteriota</taxon>
        <taxon>Cyanophyceae</taxon>
        <taxon>Nostocales</taxon>
        <taxon>Scytonemataceae</taxon>
        <taxon>Iningainema tapete</taxon>
    </lineage>
</organism>
<dbReference type="InterPro" id="IPR011335">
    <property type="entry name" value="Restrct_endonuc-II-like"/>
</dbReference>
<dbReference type="CDD" id="cd06260">
    <property type="entry name" value="DUF820-like"/>
    <property type="match status" value="1"/>
</dbReference>
<keyword evidence="2" id="KW-0255">Endonuclease</keyword>
<evidence type="ECO:0000313" key="2">
    <source>
        <dbReference type="EMBL" id="MBD2774848.1"/>
    </source>
</evidence>
<name>A0A8J6XI54_9CYAN</name>
<comment type="caution">
    <text evidence="2">The sequence shown here is derived from an EMBL/GenBank/DDBJ whole genome shotgun (WGS) entry which is preliminary data.</text>
</comment>
<proteinExistence type="predicted"/>
<reference evidence="2" key="1">
    <citation type="submission" date="2020-09" db="EMBL/GenBank/DDBJ databases">
        <title>Iningainema tapete sp. nov. (Scytonemataceae, Cyanobacteria) from greenhouses in central Florida (USA) produces two types of nodularin with biosynthetic potential for microcystin-LR and anabaenopeptins.</title>
        <authorList>
            <person name="Berthold D.E."/>
            <person name="Lefler F.W."/>
            <person name="Huang I.-S."/>
            <person name="Abdulla H."/>
            <person name="Zimba P.V."/>
            <person name="Laughinghouse H.D. IV."/>
        </authorList>
    </citation>
    <scope>NUCLEOTIDE SEQUENCE</scope>
    <source>
        <strain evidence="2">BLCCT55</strain>
    </source>
</reference>
<dbReference type="AlphaFoldDB" id="A0A8J6XI54"/>
<dbReference type="PANTHER" id="PTHR34107:SF2">
    <property type="entry name" value="SLL0888 PROTEIN"/>
    <property type="match status" value="1"/>
</dbReference>
<keyword evidence="2" id="KW-0540">Nuclease</keyword>
<dbReference type="EMBL" id="JACXAE010000072">
    <property type="protein sequence ID" value="MBD2774848.1"/>
    <property type="molecule type" value="Genomic_DNA"/>
</dbReference>
<protein>
    <submittedName>
        <fullName evidence="2">Uma2 family endonuclease</fullName>
    </submittedName>
</protein>
<evidence type="ECO:0000259" key="1">
    <source>
        <dbReference type="Pfam" id="PF05685"/>
    </source>
</evidence>
<dbReference type="PANTHER" id="PTHR34107">
    <property type="entry name" value="SLL0198 PROTEIN-RELATED"/>
    <property type="match status" value="1"/>
</dbReference>
<gene>
    <name evidence="2" type="ORF">ICL16_22955</name>
</gene>
<dbReference type="Proteomes" id="UP000629098">
    <property type="component" value="Unassembled WGS sequence"/>
</dbReference>
<sequence length="185" mass="20865">MSTTPVKFTIEEYLTYDDGTDKRYELEDGVLVEMPPGTGKHEAIITLLLFQFLLEKQRLGLTLKPRPNGTEVMTKKQLRRPDVLVMTKEQAQTIEKTSAVLQTAPLLIVEVVSPESVDRDYNIKTSEYAEAGVGEYWIVDPLENKVTVCLLIGKVYQQSVFTGSQQIISKLFPEINLTVQQVMSP</sequence>
<dbReference type="Pfam" id="PF05685">
    <property type="entry name" value="Uma2"/>
    <property type="match status" value="1"/>
</dbReference>
<dbReference type="GO" id="GO:0004519">
    <property type="term" value="F:endonuclease activity"/>
    <property type="evidence" value="ECO:0007669"/>
    <property type="project" value="UniProtKB-KW"/>
</dbReference>